<organism evidence="2 3">
    <name type="scientific">Austropuccinia psidii MF-1</name>
    <dbReference type="NCBI Taxonomy" id="1389203"/>
    <lineage>
        <taxon>Eukaryota</taxon>
        <taxon>Fungi</taxon>
        <taxon>Dikarya</taxon>
        <taxon>Basidiomycota</taxon>
        <taxon>Pucciniomycotina</taxon>
        <taxon>Pucciniomycetes</taxon>
        <taxon>Pucciniales</taxon>
        <taxon>Sphaerophragmiaceae</taxon>
        <taxon>Austropuccinia</taxon>
    </lineage>
</organism>
<protein>
    <submittedName>
        <fullName evidence="2">Uncharacterized protein</fullName>
    </submittedName>
</protein>
<gene>
    <name evidence="2" type="ORF">O181_021960</name>
</gene>
<reference evidence="2" key="1">
    <citation type="submission" date="2021-03" db="EMBL/GenBank/DDBJ databases">
        <title>Draft genome sequence of rust myrtle Austropuccinia psidii MF-1, a brazilian biotype.</title>
        <authorList>
            <person name="Quecine M.C."/>
            <person name="Pachon D.M.R."/>
            <person name="Bonatelli M.L."/>
            <person name="Correr F.H."/>
            <person name="Franceschini L.M."/>
            <person name="Leite T.F."/>
            <person name="Margarido G.R.A."/>
            <person name="Almeida C.A."/>
            <person name="Ferrarezi J.A."/>
            <person name="Labate C.A."/>
        </authorList>
    </citation>
    <scope>NUCLEOTIDE SEQUENCE</scope>
    <source>
        <strain evidence="2">MF-1</strain>
    </source>
</reference>
<evidence type="ECO:0000256" key="1">
    <source>
        <dbReference type="SAM" id="MobiDB-lite"/>
    </source>
</evidence>
<dbReference type="EMBL" id="AVOT02006708">
    <property type="protein sequence ID" value="MBW0482245.1"/>
    <property type="molecule type" value="Genomic_DNA"/>
</dbReference>
<accession>A0A9Q3GXL6</accession>
<evidence type="ECO:0000313" key="3">
    <source>
        <dbReference type="Proteomes" id="UP000765509"/>
    </source>
</evidence>
<dbReference type="Proteomes" id="UP000765509">
    <property type="component" value="Unassembled WGS sequence"/>
</dbReference>
<feature type="compositionally biased region" description="Acidic residues" evidence="1">
    <location>
        <begin position="94"/>
        <end position="111"/>
    </location>
</feature>
<feature type="region of interest" description="Disordered" evidence="1">
    <location>
        <begin position="94"/>
        <end position="170"/>
    </location>
</feature>
<evidence type="ECO:0000313" key="2">
    <source>
        <dbReference type="EMBL" id="MBW0482245.1"/>
    </source>
</evidence>
<dbReference type="OrthoDB" id="2506837at2759"/>
<keyword evidence="3" id="KW-1185">Reference proteome</keyword>
<name>A0A9Q3GXL6_9BASI</name>
<comment type="caution">
    <text evidence="2">The sequence shown here is derived from an EMBL/GenBank/DDBJ whole genome shotgun (WGS) entry which is preliminary data.</text>
</comment>
<sequence>MGLSSQMRVCVLPKIPIQSENCKPPKGLPADFYSLKWLKGLTNMEKRMTVDIKNVALLPNPKESLNPKKHPDESLSDKVFNKKYRDKVTKSYFIEEESVNEEVEDGDESIDLEAPSPDQSEAEDGWYYEPGEYSYEDDEEDKEETEEVAEAKSDESNEQAKMEGVEEGEL</sequence>
<proteinExistence type="predicted"/>
<feature type="compositionally biased region" description="Acidic residues" evidence="1">
    <location>
        <begin position="134"/>
        <end position="148"/>
    </location>
</feature>
<dbReference type="AlphaFoldDB" id="A0A9Q3GXL6"/>
<feature type="compositionally biased region" description="Basic and acidic residues" evidence="1">
    <location>
        <begin position="149"/>
        <end position="164"/>
    </location>
</feature>